<gene>
    <name evidence="1" type="ORF">SDC9_163113</name>
</gene>
<dbReference type="EMBL" id="VSSQ01062635">
    <property type="protein sequence ID" value="MPN15777.1"/>
    <property type="molecule type" value="Genomic_DNA"/>
</dbReference>
<evidence type="ECO:0000313" key="1">
    <source>
        <dbReference type="EMBL" id="MPN15777.1"/>
    </source>
</evidence>
<comment type="caution">
    <text evidence="1">The sequence shown here is derived from an EMBL/GenBank/DDBJ whole genome shotgun (WGS) entry which is preliminary data.</text>
</comment>
<dbReference type="AlphaFoldDB" id="A0A645FMX7"/>
<organism evidence="1">
    <name type="scientific">bioreactor metagenome</name>
    <dbReference type="NCBI Taxonomy" id="1076179"/>
    <lineage>
        <taxon>unclassified sequences</taxon>
        <taxon>metagenomes</taxon>
        <taxon>ecological metagenomes</taxon>
    </lineage>
</organism>
<name>A0A645FMX7_9ZZZZ</name>
<protein>
    <submittedName>
        <fullName evidence="1">Uncharacterized protein</fullName>
    </submittedName>
</protein>
<sequence>MQKGIAAASAVVHYGIGTARFIQNQLCSDAFIYHRFIRIVNFGFSDVIFNGSRRNTVGQIIDPCSGFTFIPRFIRI</sequence>
<accession>A0A645FMX7</accession>
<reference evidence="1" key="1">
    <citation type="submission" date="2019-08" db="EMBL/GenBank/DDBJ databases">
        <authorList>
            <person name="Kucharzyk K."/>
            <person name="Murdoch R.W."/>
            <person name="Higgins S."/>
            <person name="Loffler F."/>
        </authorList>
    </citation>
    <scope>NUCLEOTIDE SEQUENCE</scope>
</reference>
<proteinExistence type="predicted"/>